<dbReference type="GO" id="GO:0004725">
    <property type="term" value="F:protein tyrosine phosphatase activity"/>
    <property type="evidence" value="ECO:0007669"/>
    <property type="project" value="InterPro"/>
</dbReference>
<dbReference type="SMART" id="SM00404">
    <property type="entry name" value="PTPc_motif"/>
    <property type="match status" value="1"/>
</dbReference>
<sequence length="332" mass="37760">MSNIQNVTDSPKPLDKSYVKASSSLNNSGSSFIDTSNSIASESYNDTNSVSNASSTKSKKKRWGILMGRSKSGEKVKSATLGREKKKKEEDQSQGNNRHRWSTGLPRFNPLPPSISKETMATVGSKQRFYIAAQGPTRQTLPHFWQCIWEAEVYLMVQLTDPSEDITYLPDAGERCIDVDQDYQIWWEFSQKTGHCVTSKVRLCHVASRRYRTIWHLHYTDWGDQGCPNSVAHFLGFLEEMQSVHQHSMGEIPPGHNKNPPILVHCTAGVGRTGLTILCDLLLYTVDHNQEVCIPRVVGLLRHQRAYMIQTIAQYRFVYSLLIHYLKQTRLI</sequence>
<dbReference type="SUPFAM" id="SSF52799">
    <property type="entry name" value="(Phosphotyrosine protein) phosphatases II"/>
    <property type="match status" value="1"/>
</dbReference>
<gene>
    <name evidence="4" type="primary">LOC114344287</name>
</gene>
<dbReference type="InterPro" id="IPR000242">
    <property type="entry name" value="PTP_cat"/>
</dbReference>
<name>A0A6P7GM00_DIAVI</name>
<dbReference type="GO" id="GO:0048666">
    <property type="term" value="P:neuron development"/>
    <property type="evidence" value="ECO:0007669"/>
    <property type="project" value="UniProtKB-ARBA"/>
</dbReference>
<dbReference type="PROSITE" id="PS50055">
    <property type="entry name" value="TYR_PHOSPHATASE_PTP"/>
    <property type="match status" value="1"/>
</dbReference>
<evidence type="ECO:0000313" key="4">
    <source>
        <dbReference type="RefSeq" id="XP_028150931.1"/>
    </source>
</evidence>
<dbReference type="PROSITE" id="PS50056">
    <property type="entry name" value="TYR_PHOSPHATASE_2"/>
    <property type="match status" value="1"/>
</dbReference>
<feature type="compositionally biased region" description="Polar residues" evidence="1">
    <location>
        <begin position="32"/>
        <end position="56"/>
    </location>
</feature>
<feature type="region of interest" description="Disordered" evidence="1">
    <location>
        <begin position="1"/>
        <end position="115"/>
    </location>
</feature>
<dbReference type="InterPro" id="IPR016130">
    <property type="entry name" value="Tyr_Pase_AS"/>
</dbReference>
<reference evidence="4" key="1">
    <citation type="submission" date="2025-08" db="UniProtKB">
        <authorList>
            <consortium name="RefSeq"/>
        </authorList>
    </citation>
    <scope>IDENTIFICATION</scope>
    <source>
        <tissue evidence="4">Whole insect</tissue>
    </source>
</reference>
<dbReference type="InterPro" id="IPR003595">
    <property type="entry name" value="Tyr_Pase_cat"/>
</dbReference>
<evidence type="ECO:0000259" key="3">
    <source>
        <dbReference type="PROSITE" id="PS50056"/>
    </source>
</evidence>
<dbReference type="Gene3D" id="3.90.190.10">
    <property type="entry name" value="Protein tyrosine phosphatase superfamily"/>
    <property type="match status" value="1"/>
</dbReference>
<feature type="domain" description="Tyrosine specific protein phosphatases" evidence="3">
    <location>
        <begin position="235"/>
        <end position="316"/>
    </location>
</feature>
<proteinExistence type="predicted"/>
<protein>
    <submittedName>
        <fullName evidence="4">Tyrosine-protein phosphatase non-receptor type 14-like</fullName>
    </submittedName>
</protein>
<dbReference type="SMART" id="SM00194">
    <property type="entry name" value="PTPc"/>
    <property type="match status" value="1"/>
</dbReference>
<dbReference type="PRINTS" id="PR00700">
    <property type="entry name" value="PRTYPHPHTASE"/>
</dbReference>
<dbReference type="InterPro" id="IPR029021">
    <property type="entry name" value="Prot-tyrosine_phosphatase-like"/>
</dbReference>
<dbReference type="GO" id="GO:0009653">
    <property type="term" value="P:anatomical structure morphogenesis"/>
    <property type="evidence" value="ECO:0007669"/>
    <property type="project" value="UniProtKB-ARBA"/>
</dbReference>
<dbReference type="Pfam" id="PF00102">
    <property type="entry name" value="Y_phosphatase"/>
    <property type="match status" value="1"/>
</dbReference>
<dbReference type="InParanoid" id="A0A6P7GM00"/>
<feature type="compositionally biased region" description="Low complexity" evidence="1">
    <location>
        <begin position="22"/>
        <end position="31"/>
    </location>
</feature>
<dbReference type="AlphaFoldDB" id="A0A6P7GM00"/>
<evidence type="ECO:0000256" key="1">
    <source>
        <dbReference type="SAM" id="MobiDB-lite"/>
    </source>
</evidence>
<dbReference type="RefSeq" id="XP_028150931.1">
    <property type="nucleotide sequence ID" value="XM_028295130.1"/>
</dbReference>
<dbReference type="InterPro" id="IPR000387">
    <property type="entry name" value="Tyr_Pase_dom"/>
</dbReference>
<accession>A0A6P7GM00</accession>
<organism evidence="4">
    <name type="scientific">Diabrotica virgifera virgifera</name>
    <name type="common">western corn rootworm</name>
    <dbReference type="NCBI Taxonomy" id="50390"/>
    <lineage>
        <taxon>Eukaryota</taxon>
        <taxon>Metazoa</taxon>
        <taxon>Ecdysozoa</taxon>
        <taxon>Arthropoda</taxon>
        <taxon>Hexapoda</taxon>
        <taxon>Insecta</taxon>
        <taxon>Pterygota</taxon>
        <taxon>Neoptera</taxon>
        <taxon>Endopterygota</taxon>
        <taxon>Coleoptera</taxon>
        <taxon>Polyphaga</taxon>
        <taxon>Cucujiformia</taxon>
        <taxon>Chrysomeloidea</taxon>
        <taxon>Chrysomelidae</taxon>
        <taxon>Galerucinae</taxon>
        <taxon>Diabroticina</taxon>
        <taxon>Diabroticites</taxon>
        <taxon>Diabrotica</taxon>
    </lineage>
</organism>
<feature type="domain" description="Tyrosine-protein phosphatase" evidence="2">
    <location>
        <begin position="126"/>
        <end position="325"/>
    </location>
</feature>
<dbReference type="PANTHER" id="PTHR45706">
    <property type="entry name" value="TYROSINE-PROTEIN PHOSPHATASE"/>
    <property type="match status" value="1"/>
</dbReference>
<evidence type="ECO:0000259" key="2">
    <source>
        <dbReference type="PROSITE" id="PS50055"/>
    </source>
</evidence>
<dbReference type="PROSITE" id="PS00383">
    <property type="entry name" value="TYR_PHOSPHATASE_1"/>
    <property type="match status" value="1"/>
</dbReference>
<dbReference type="PANTHER" id="PTHR45706:SF1">
    <property type="entry name" value="PEZ, ISOFORM A"/>
    <property type="match status" value="1"/>
</dbReference>